<organism evidence="3 4">
    <name type="scientific">Phyllostomus discolor</name>
    <name type="common">pale spear-nosed bat</name>
    <dbReference type="NCBI Taxonomy" id="89673"/>
    <lineage>
        <taxon>Eukaryota</taxon>
        <taxon>Metazoa</taxon>
        <taxon>Chordata</taxon>
        <taxon>Craniata</taxon>
        <taxon>Vertebrata</taxon>
        <taxon>Euteleostomi</taxon>
        <taxon>Mammalia</taxon>
        <taxon>Eutheria</taxon>
        <taxon>Laurasiatheria</taxon>
        <taxon>Chiroptera</taxon>
        <taxon>Yangochiroptera</taxon>
        <taxon>Phyllostomidae</taxon>
        <taxon>Phyllostominae</taxon>
        <taxon>Phyllostomus</taxon>
    </lineage>
</organism>
<feature type="chain" id="PRO_5032321371" evidence="2">
    <location>
        <begin position="27"/>
        <end position="143"/>
    </location>
</feature>
<protein>
    <submittedName>
        <fullName evidence="3">Uncharacterized protein</fullName>
    </submittedName>
</protein>
<keyword evidence="2" id="KW-0732">Signal</keyword>
<feature type="compositionally biased region" description="Basic and acidic residues" evidence="1">
    <location>
        <begin position="105"/>
        <end position="118"/>
    </location>
</feature>
<feature type="compositionally biased region" description="Basic and acidic residues" evidence="1">
    <location>
        <begin position="62"/>
        <end position="79"/>
    </location>
</feature>
<evidence type="ECO:0000256" key="2">
    <source>
        <dbReference type="SAM" id="SignalP"/>
    </source>
</evidence>
<evidence type="ECO:0000313" key="4">
    <source>
        <dbReference type="Proteomes" id="UP000664940"/>
    </source>
</evidence>
<evidence type="ECO:0000256" key="1">
    <source>
        <dbReference type="SAM" id="MobiDB-lite"/>
    </source>
</evidence>
<name>A0A833YJU6_9CHIR</name>
<proteinExistence type="predicted"/>
<evidence type="ECO:0000313" key="3">
    <source>
        <dbReference type="EMBL" id="KAF6075098.1"/>
    </source>
</evidence>
<feature type="signal peptide" evidence="2">
    <location>
        <begin position="1"/>
        <end position="26"/>
    </location>
</feature>
<comment type="caution">
    <text evidence="3">The sequence shown here is derived from an EMBL/GenBank/DDBJ whole genome shotgun (WGS) entry which is preliminary data.</text>
</comment>
<reference evidence="3 4" key="1">
    <citation type="journal article" date="2020" name="Nature">
        <title>Six reference-quality genomes reveal evolution of bat adaptations.</title>
        <authorList>
            <person name="Jebb D."/>
            <person name="Huang Z."/>
            <person name="Pippel M."/>
            <person name="Hughes G.M."/>
            <person name="Lavrichenko K."/>
            <person name="Devanna P."/>
            <person name="Winkler S."/>
            <person name="Jermiin L.S."/>
            <person name="Skirmuntt E.C."/>
            <person name="Katzourakis A."/>
            <person name="Burkitt-Gray L."/>
            <person name="Ray D.A."/>
            <person name="Sullivan K.A.M."/>
            <person name="Roscito J.G."/>
            <person name="Kirilenko B.M."/>
            <person name="Davalos L.M."/>
            <person name="Corthals A.P."/>
            <person name="Power M.L."/>
            <person name="Jones G."/>
            <person name="Ransome R.D."/>
            <person name="Dechmann D.K.N."/>
            <person name="Locatelli A.G."/>
            <person name="Puechmaille S.J."/>
            <person name="Fedrigo O."/>
            <person name="Jarvis E.D."/>
            <person name="Hiller M."/>
            <person name="Vernes S.C."/>
            <person name="Myers E.W."/>
            <person name="Teeling E.C."/>
        </authorList>
    </citation>
    <scope>NUCLEOTIDE SEQUENCE [LARGE SCALE GENOMIC DNA]</scope>
    <source>
        <strain evidence="3">Bat1K_MPI-CBG_1</strain>
    </source>
</reference>
<sequence length="143" mass="15108">MGRSSQCGRFCSVGFCALILLTTSPPLPAPSLSTLCSSPVIVSVPNVHNVVHHIARGAAARDPGHGSRGPKDSLERKEAAAPSGHGGAGPRPAAAPGSTSRVKRKAADARAPRTEENTTRSILEEADDRKTNFYLVFIRRKED</sequence>
<dbReference type="EMBL" id="JABVXQ010000015">
    <property type="protein sequence ID" value="KAF6075098.1"/>
    <property type="molecule type" value="Genomic_DNA"/>
</dbReference>
<gene>
    <name evidence="3" type="ORF">HJG60_009496</name>
</gene>
<dbReference type="Proteomes" id="UP000664940">
    <property type="component" value="Unassembled WGS sequence"/>
</dbReference>
<dbReference type="AlphaFoldDB" id="A0A833YJU6"/>
<feature type="region of interest" description="Disordered" evidence="1">
    <location>
        <begin position="55"/>
        <end position="125"/>
    </location>
</feature>
<accession>A0A833YJU6</accession>